<sequence length="199" mass="22081">MENLSSEAAPLLVFLLPGFLSAWIFYGLTSHPKPGQFERTVEALVFTFVVHAATEFVELILQLIGEGWAIGSWTSTSQIVCSVVLAILLGAAVAAAVNKDTFHSWLRKRGFTSRTSHPSEWFCVLDKNPAYVVLQLTDGRRLTGWPKEWPVNPSTGQFYIQMPAWITEGGDPVDLVALDGILIHATDVRWVEVFPEELP</sequence>
<evidence type="ECO:0000313" key="2">
    <source>
        <dbReference type="EMBL" id="MCS4279463.1"/>
    </source>
</evidence>
<keyword evidence="1" id="KW-0472">Membrane</keyword>
<dbReference type="RefSeq" id="WP_259260207.1">
    <property type="nucleotide sequence ID" value="NZ_JANUEK010000003.1"/>
</dbReference>
<evidence type="ECO:0000256" key="1">
    <source>
        <dbReference type="SAM" id="Phobius"/>
    </source>
</evidence>
<protein>
    <submittedName>
        <fullName evidence="2">Uncharacterized protein</fullName>
    </submittedName>
</protein>
<proteinExistence type="predicted"/>
<feature type="transmembrane region" description="Helical" evidence="1">
    <location>
        <begin position="41"/>
        <end position="64"/>
    </location>
</feature>
<feature type="transmembrane region" description="Helical" evidence="1">
    <location>
        <begin position="12"/>
        <end position="29"/>
    </location>
</feature>
<evidence type="ECO:0000313" key="3">
    <source>
        <dbReference type="Proteomes" id="UP001320691"/>
    </source>
</evidence>
<accession>A0AAW5PG92</accession>
<dbReference type="InterPro" id="IPR045919">
    <property type="entry name" value="DUF6338"/>
</dbReference>
<keyword evidence="1" id="KW-1133">Transmembrane helix</keyword>
<dbReference type="Proteomes" id="UP001320691">
    <property type="component" value="Unassembled WGS sequence"/>
</dbReference>
<feature type="transmembrane region" description="Helical" evidence="1">
    <location>
        <begin position="76"/>
        <end position="97"/>
    </location>
</feature>
<keyword evidence="1" id="KW-0812">Transmembrane</keyword>
<name>A0AAW5PG92_9GAMM</name>
<reference evidence="2" key="1">
    <citation type="submission" date="2022-08" db="EMBL/GenBank/DDBJ databases">
        <title>Genomic analyses of the natural microbiome of Caenorhabditis elegans.</title>
        <authorList>
            <person name="Samuel B."/>
        </authorList>
    </citation>
    <scope>NUCLEOTIDE SEQUENCE</scope>
    <source>
        <strain evidence="2">BIGb0277</strain>
    </source>
</reference>
<dbReference type="Pfam" id="PF19865">
    <property type="entry name" value="DUF6338"/>
    <property type="match status" value="1"/>
</dbReference>
<dbReference type="AlphaFoldDB" id="A0AAW5PG92"/>
<organism evidence="2 3">
    <name type="scientific">Stenotrophomonas rhizophila</name>
    <dbReference type="NCBI Taxonomy" id="216778"/>
    <lineage>
        <taxon>Bacteria</taxon>
        <taxon>Pseudomonadati</taxon>
        <taxon>Pseudomonadota</taxon>
        <taxon>Gammaproteobacteria</taxon>
        <taxon>Lysobacterales</taxon>
        <taxon>Lysobacteraceae</taxon>
        <taxon>Stenotrophomonas</taxon>
    </lineage>
</organism>
<gene>
    <name evidence="2" type="ORF">M2412_001439</name>
</gene>
<comment type="caution">
    <text evidence="2">The sequence shown here is derived from an EMBL/GenBank/DDBJ whole genome shotgun (WGS) entry which is preliminary data.</text>
</comment>
<dbReference type="EMBL" id="JANUEK010000003">
    <property type="protein sequence ID" value="MCS4279463.1"/>
    <property type="molecule type" value="Genomic_DNA"/>
</dbReference>